<dbReference type="KEGG" id="var:108328735"/>
<dbReference type="PROSITE" id="PS50089">
    <property type="entry name" value="ZF_RING_2"/>
    <property type="match status" value="1"/>
</dbReference>
<feature type="compositionally biased region" description="Polar residues" evidence="2">
    <location>
        <begin position="188"/>
        <end position="205"/>
    </location>
</feature>
<proteinExistence type="predicted"/>
<accession>A0A8T0KYS3</accession>
<evidence type="ECO:0000313" key="5">
    <source>
        <dbReference type="Proteomes" id="UP000743370"/>
    </source>
</evidence>
<feature type="region of interest" description="Disordered" evidence="2">
    <location>
        <begin position="231"/>
        <end position="254"/>
    </location>
</feature>
<dbReference type="InterPro" id="IPR013083">
    <property type="entry name" value="Znf_RING/FYVE/PHD"/>
</dbReference>
<feature type="region of interest" description="Disordered" evidence="2">
    <location>
        <begin position="38"/>
        <end position="58"/>
    </location>
</feature>
<name>A0A8T0KYS3_PHAAN</name>
<dbReference type="InterPro" id="IPR001841">
    <property type="entry name" value="Znf_RING"/>
</dbReference>
<dbReference type="OrthoDB" id="1711136at2759"/>
<sequence length="382" mass="42282">MCVIEGRRRVTLHEEMSASDSSRARVLAGLTLDDVLANQKRPSSTPPREPPPPKNRTLLDIIKDDESNKKDRRSWKAFKDKLRLKRAGSAWISTIHIPTSDVPIPNPNSRIFTQFGRRNSVRFPTQTTTPTQSLTQTPTPTQTPSPTQSDSDMSSHYMTHQVEDLNPATEDSGPPATAPRAIRPTFSRRGSTRFTGETADNNTAGTLRPQLSLRSSANMPTAEPYRRGRVVTFRDSFDDEDGEEDGEKPGEGRALSAREAVAAQEASEAAAQEAEAEEEQAPVMMSLMDLLEETDREMGLEGSRYILSDEEDFDEDADDDGEDGDGGGSMEHTCCICMVRHKAASIIPCGHTFCRMCSRELMVSRGNCPLCNNFILEILEIF</sequence>
<evidence type="ECO:0000313" key="4">
    <source>
        <dbReference type="EMBL" id="KAG2404834.1"/>
    </source>
</evidence>
<feature type="region of interest" description="Disordered" evidence="2">
    <location>
        <begin position="118"/>
        <end position="205"/>
    </location>
</feature>
<dbReference type="Proteomes" id="UP000743370">
    <property type="component" value="Unassembled WGS sequence"/>
</dbReference>
<dbReference type="PANTHER" id="PTHR46629">
    <property type="entry name" value="OS01G0917900 PROTEIN"/>
    <property type="match status" value="1"/>
</dbReference>
<keyword evidence="1" id="KW-0863">Zinc-finger</keyword>
<dbReference type="AlphaFoldDB" id="A0A8T0KYS3"/>
<dbReference type="SUPFAM" id="SSF57850">
    <property type="entry name" value="RING/U-box"/>
    <property type="match status" value="1"/>
</dbReference>
<dbReference type="Gene3D" id="3.30.40.10">
    <property type="entry name" value="Zinc/RING finger domain, C3HC4 (zinc finger)"/>
    <property type="match status" value="1"/>
</dbReference>
<feature type="compositionally biased region" description="Acidic residues" evidence="2">
    <location>
        <begin position="237"/>
        <end position="246"/>
    </location>
</feature>
<keyword evidence="1" id="KW-0862">Zinc</keyword>
<reference evidence="4 5" key="1">
    <citation type="submission" date="2020-05" db="EMBL/GenBank/DDBJ databases">
        <title>Vigna angularis (adzuki bean) Var. LongXiaoDou No. 4 denovo assembly.</title>
        <authorList>
            <person name="Xiang H."/>
        </authorList>
    </citation>
    <scope>NUCLEOTIDE SEQUENCE [LARGE SCALE GENOMIC DNA]</scope>
    <source>
        <tissue evidence="4">Leaf</tissue>
    </source>
</reference>
<dbReference type="Pfam" id="PF13920">
    <property type="entry name" value="zf-C3HC4_3"/>
    <property type="match status" value="1"/>
</dbReference>
<feature type="compositionally biased region" description="Low complexity" evidence="2">
    <location>
        <begin position="174"/>
        <end position="185"/>
    </location>
</feature>
<protein>
    <recommendedName>
        <fullName evidence="3">RING-type domain-containing protein</fullName>
    </recommendedName>
</protein>
<evidence type="ECO:0000256" key="2">
    <source>
        <dbReference type="SAM" id="MobiDB-lite"/>
    </source>
</evidence>
<evidence type="ECO:0000256" key="1">
    <source>
        <dbReference type="PROSITE-ProRule" id="PRU00175"/>
    </source>
</evidence>
<feature type="domain" description="RING-type" evidence="3">
    <location>
        <begin position="334"/>
        <end position="372"/>
    </location>
</feature>
<comment type="caution">
    <text evidence="4">The sequence shown here is derived from an EMBL/GenBank/DDBJ whole genome shotgun (WGS) entry which is preliminary data.</text>
</comment>
<evidence type="ECO:0000259" key="3">
    <source>
        <dbReference type="PROSITE" id="PS50089"/>
    </source>
</evidence>
<dbReference type="SMART" id="SM00184">
    <property type="entry name" value="RING"/>
    <property type="match status" value="1"/>
</dbReference>
<feature type="compositionally biased region" description="Low complexity" evidence="2">
    <location>
        <begin position="124"/>
        <end position="149"/>
    </location>
</feature>
<organism evidence="4 5">
    <name type="scientific">Phaseolus angularis</name>
    <name type="common">Azuki bean</name>
    <name type="synonym">Vigna angularis</name>
    <dbReference type="NCBI Taxonomy" id="3914"/>
    <lineage>
        <taxon>Eukaryota</taxon>
        <taxon>Viridiplantae</taxon>
        <taxon>Streptophyta</taxon>
        <taxon>Embryophyta</taxon>
        <taxon>Tracheophyta</taxon>
        <taxon>Spermatophyta</taxon>
        <taxon>Magnoliopsida</taxon>
        <taxon>eudicotyledons</taxon>
        <taxon>Gunneridae</taxon>
        <taxon>Pentapetalae</taxon>
        <taxon>rosids</taxon>
        <taxon>fabids</taxon>
        <taxon>Fabales</taxon>
        <taxon>Fabaceae</taxon>
        <taxon>Papilionoideae</taxon>
        <taxon>50 kb inversion clade</taxon>
        <taxon>NPAAA clade</taxon>
        <taxon>indigoferoid/millettioid clade</taxon>
        <taxon>Phaseoleae</taxon>
        <taxon>Vigna</taxon>
    </lineage>
</organism>
<dbReference type="GO" id="GO:0008270">
    <property type="term" value="F:zinc ion binding"/>
    <property type="evidence" value="ECO:0007669"/>
    <property type="project" value="UniProtKB-KW"/>
</dbReference>
<feature type="compositionally biased region" description="Pro residues" evidence="2">
    <location>
        <begin position="44"/>
        <end position="54"/>
    </location>
</feature>
<gene>
    <name evidence="4" type="ORF">HKW66_Vig0244810</name>
</gene>
<dbReference type="EMBL" id="JABFOF010000002">
    <property type="protein sequence ID" value="KAG2404834.1"/>
    <property type="molecule type" value="Genomic_DNA"/>
</dbReference>
<keyword evidence="1" id="KW-0479">Metal-binding</keyword>
<dbReference type="CDD" id="cd16449">
    <property type="entry name" value="RING-HC"/>
    <property type="match status" value="1"/>
</dbReference>